<gene>
    <name evidence="6" type="ORF">KC19_5G060100</name>
</gene>
<dbReference type="PANTHER" id="PTHR33136">
    <property type="entry name" value="RAPID ALKALINIZATION FACTOR-LIKE"/>
    <property type="match status" value="1"/>
</dbReference>
<dbReference type="GO" id="GO:0005179">
    <property type="term" value="F:hormone activity"/>
    <property type="evidence" value="ECO:0007669"/>
    <property type="project" value="UniProtKB-KW"/>
</dbReference>
<dbReference type="EMBL" id="CM026425">
    <property type="protein sequence ID" value="KAG0576163.1"/>
    <property type="molecule type" value="Genomic_DNA"/>
</dbReference>
<evidence type="ECO:0000256" key="5">
    <source>
        <dbReference type="SAM" id="SignalP"/>
    </source>
</evidence>
<reference evidence="6" key="1">
    <citation type="submission" date="2020-06" db="EMBL/GenBank/DDBJ databases">
        <title>WGS assembly of Ceratodon purpureus strain R40.</title>
        <authorList>
            <person name="Carey S.B."/>
            <person name="Jenkins J."/>
            <person name="Shu S."/>
            <person name="Lovell J.T."/>
            <person name="Sreedasyam A."/>
            <person name="Maumus F."/>
            <person name="Tiley G.P."/>
            <person name="Fernandez-Pozo N."/>
            <person name="Barry K."/>
            <person name="Chen C."/>
            <person name="Wang M."/>
            <person name="Lipzen A."/>
            <person name="Daum C."/>
            <person name="Saski C.A."/>
            <person name="Payton A.C."/>
            <person name="Mcbreen J.C."/>
            <person name="Conrad R.E."/>
            <person name="Kollar L.M."/>
            <person name="Olsson S."/>
            <person name="Huttunen S."/>
            <person name="Landis J.B."/>
            <person name="Wickett N.J."/>
            <person name="Johnson M.G."/>
            <person name="Rensing S.A."/>
            <person name="Grimwood J."/>
            <person name="Schmutz J."/>
            <person name="Mcdaniel S.F."/>
        </authorList>
    </citation>
    <scope>NUCLEOTIDE SEQUENCE</scope>
    <source>
        <strain evidence="6">R40</strain>
    </source>
</reference>
<dbReference type="InterPro" id="IPR008801">
    <property type="entry name" value="RALF"/>
</dbReference>
<evidence type="ECO:0000256" key="1">
    <source>
        <dbReference type="ARBA" id="ARBA00009178"/>
    </source>
</evidence>
<keyword evidence="4" id="KW-1015">Disulfide bond</keyword>
<feature type="chain" id="PRO_5035922078" evidence="5">
    <location>
        <begin position="25"/>
        <end position="101"/>
    </location>
</feature>
<dbReference type="AlphaFoldDB" id="A0A8T0I0I9"/>
<feature type="signal peptide" evidence="5">
    <location>
        <begin position="1"/>
        <end position="24"/>
    </location>
</feature>
<dbReference type="Proteomes" id="UP000822688">
    <property type="component" value="Chromosome 5"/>
</dbReference>
<name>A0A8T0I0I9_CERPU</name>
<evidence type="ECO:0000313" key="6">
    <source>
        <dbReference type="EMBL" id="KAG0576163.1"/>
    </source>
</evidence>
<proteinExistence type="inferred from homology"/>
<dbReference type="PANTHER" id="PTHR33136:SF6">
    <property type="entry name" value="PROTEIN RALF-LIKE 34"/>
    <property type="match status" value="1"/>
</dbReference>
<dbReference type="Pfam" id="PF05498">
    <property type="entry name" value="RALF"/>
    <property type="match status" value="1"/>
</dbReference>
<comment type="caution">
    <text evidence="6">The sequence shown here is derived from an EMBL/GenBank/DDBJ whole genome shotgun (WGS) entry which is preliminary data.</text>
</comment>
<accession>A0A8T0I0I9</accession>
<evidence type="ECO:0000256" key="2">
    <source>
        <dbReference type="ARBA" id="ARBA00022702"/>
    </source>
</evidence>
<organism evidence="6 7">
    <name type="scientific">Ceratodon purpureus</name>
    <name type="common">Fire moss</name>
    <name type="synonym">Dicranum purpureum</name>
    <dbReference type="NCBI Taxonomy" id="3225"/>
    <lineage>
        <taxon>Eukaryota</taxon>
        <taxon>Viridiplantae</taxon>
        <taxon>Streptophyta</taxon>
        <taxon>Embryophyta</taxon>
        <taxon>Bryophyta</taxon>
        <taxon>Bryophytina</taxon>
        <taxon>Bryopsida</taxon>
        <taxon>Dicranidae</taxon>
        <taxon>Pseudoditrichales</taxon>
        <taxon>Ditrichaceae</taxon>
        <taxon>Ceratodon</taxon>
    </lineage>
</organism>
<evidence type="ECO:0000256" key="4">
    <source>
        <dbReference type="ARBA" id="ARBA00023157"/>
    </source>
</evidence>
<comment type="similarity">
    <text evidence="1">Belongs to the plant rapid alkalinization factor (RALF) family.</text>
</comment>
<keyword evidence="2" id="KW-0372">Hormone</keyword>
<keyword evidence="7" id="KW-1185">Reference proteome</keyword>
<keyword evidence="3 5" id="KW-0732">Signal</keyword>
<protein>
    <submittedName>
        <fullName evidence="6">Uncharacterized protein</fullName>
    </submittedName>
</protein>
<evidence type="ECO:0000256" key="3">
    <source>
        <dbReference type="ARBA" id="ARBA00022729"/>
    </source>
</evidence>
<sequence length="101" mass="11014">MAMSRSQVGCVFFFLVLLFVGCQGQMLGRQRSSAEEMMSYDPRRSLAGSPYYISYGSLNANRAPCPSGQGRSYYTASCQPTGGDAQPYVRSCTQIARCARG</sequence>
<evidence type="ECO:0000313" key="7">
    <source>
        <dbReference type="Proteomes" id="UP000822688"/>
    </source>
</evidence>
<dbReference type="PROSITE" id="PS51257">
    <property type="entry name" value="PROKAR_LIPOPROTEIN"/>
    <property type="match status" value="1"/>
</dbReference>